<accession>A0A938XNL8</accession>
<gene>
    <name evidence="1" type="ORF">JOC47_000467</name>
</gene>
<reference evidence="1" key="1">
    <citation type="submission" date="2021-01" db="EMBL/GenBank/DDBJ databases">
        <title>Genomic Encyclopedia of Type Strains, Phase IV (KMG-IV): sequencing the most valuable type-strain genomes for metagenomic binning, comparative biology and taxonomic classification.</title>
        <authorList>
            <person name="Goeker M."/>
        </authorList>
    </citation>
    <scope>NUCLEOTIDE SEQUENCE</scope>
    <source>
        <strain evidence="1">DSM 23230</strain>
    </source>
</reference>
<dbReference type="Proteomes" id="UP000774000">
    <property type="component" value="Unassembled WGS sequence"/>
</dbReference>
<proteinExistence type="predicted"/>
<dbReference type="EMBL" id="JAFBDQ010000002">
    <property type="protein sequence ID" value="MBM7555642.1"/>
    <property type="molecule type" value="Genomic_DNA"/>
</dbReference>
<protein>
    <submittedName>
        <fullName evidence="1">CRISPR-associated protein Csc3</fullName>
    </submittedName>
</protein>
<dbReference type="NCBIfam" id="TIGR03174">
    <property type="entry name" value="cas_Csc3"/>
    <property type="match status" value="2"/>
</dbReference>
<organism evidence="1 2">
    <name type="scientific">Halanaerobacter jeridensis</name>
    <dbReference type="NCBI Taxonomy" id="706427"/>
    <lineage>
        <taxon>Bacteria</taxon>
        <taxon>Bacillati</taxon>
        <taxon>Bacillota</taxon>
        <taxon>Clostridia</taxon>
        <taxon>Halanaerobiales</taxon>
        <taxon>Halobacteroidaceae</taxon>
        <taxon>Halanaerobacter</taxon>
    </lineage>
</organism>
<dbReference type="RefSeq" id="WP_204700368.1">
    <property type="nucleotide sequence ID" value="NZ_JAFBDQ010000002.1"/>
</dbReference>
<comment type="caution">
    <text evidence="1">The sequence shown here is derived from an EMBL/GenBank/DDBJ whole genome shotgun (WGS) entry which is preliminary data.</text>
</comment>
<keyword evidence="2" id="KW-1185">Reference proteome</keyword>
<evidence type="ECO:0000313" key="2">
    <source>
        <dbReference type="Proteomes" id="UP000774000"/>
    </source>
</evidence>
<name>A0A938XNL8_9FIRM</name>
<dbReference type="AlphaFoldDB" id="A0A938XNL8"/>
<sequence length="921" mass="107756">MAEQPEIFQLAASNENSFWDKFLKEIAFDGLTPYYKIQQTGIREGTSLGEHVLAGDMLIEELKDICDLTPLEEKICLAAYTVHDMNKTEKFSQKNLPIKKASDQDILDELARVNFLDIFPDAEKYIKEIGFLVRNHSQKYHTMEGMIAGNKQEFKLEKSRVEELLELIRGVDVADLSKEFSEEYQKDKFLSQINLITDNQYQLVNHRISEHRGILTNIIHNAVSQYLQQEYDYHPLFIYPEGIYYLTAHPVQFDKEEFEKLADRVETEVNQLVRGKFADFINSTRTGIKVDTKCLELEVPFPKILEIVDNRIHSRDYSSKDNQHTKTWDKVVKNTEDLDEKTTDEYKDFFTPLTDKEFNEEELYTAELIRAYYNFLRLDQFKLNSSQAWSRIYSLLDVEEQTESSFELLNGLDAVYYRPYVLARYLILEKDLTYEKLYQLIKEAGSKLVTELHDEDKESLFKRYIYRVLSIDGQNFSSREEFKQNFEYYLDKPQQQCSTCGLDYDVDDWMSADVPNNIKVQFFSNRLVGGSGEPKRNICKICNKQFILEKLNFTAYSQTDTFYLHFYPQGYYSDLFLNSFRHTLNKLREQDNRAIMLKNDQIIIDQLNKKVDWELDLKFSQTKSNGNPLPQHSKVVGNIITLPLNCPRDNNTERFIFALQQILIWMRYFNFRAVLSESPVPPLAANEFDALYLDNLPFSLAGIVGGQNLTSQEVEKLWANVKDFYAISSRVDEGTDRSKVYAQLLRTANDDLRELFFVLDRLIIKKADNAREELSISRDVLTRLENIIKRGGNYMQSAEVIEKLGKLAGESYIKGSTYKRNSLLKPLDIIFDLLERRSEYLDLETVFATAVQQIFDHISRVSPDDRKPGDTKYQKIENFVDVFAEELLDEVYENKVNQLISDQKIIKSAYLFYYRKATKNN</sequence>
<dbReference type="InterPro" id="IPR017589">
    <property type="entry name" value="CRISPR-assoc_prot_Cas10d/Csc3"/>
</dbReference>
<evidence type="ECO:0000313" key="1">
    <source>
        <dbReference type="EMBL" id="MBM7555642.1"/>
    </source>
</evidence>